<dbReference type="Proteomes" id="UP001515480">
    <property type="component" value="Unassembled WGS sequence"/>
</dbReference>
<proteinExistence type="predicted"/>
<feature type="transmembrane region" description="Helical" evidence="5">
    <location>
        <begin position="57"/>
        <end position="82"/>
    </location>
</feature>
<protein>
    <recommendedName>
        <fullName evidence="6">TLC domain-containing protein</fullName>
    </recommendedName>
</protein>
<evidence type="ECO:0000256" key="2">
    <source>
        <dbReference type="ARBA" id="ARBA00022692"/>
    </source>
</evidence>
<name>A0AB34J3H6_PRYPA</name>
<keyword evidence="4 5" id="KW-0472">Membrane</keyword>
<organism evidence="7 8">
    <name type="scientific">Prymnesium parvum</name>
    <name type="common">Toxic golden alga</name>
    <dbReference type="NCBI Taxonomy" id="97485"/>
    <lineage>
        <taxon>Eukaryota</taxon>
        <taxon>Haptista</taxon>
        <taxon>Haptophyta</taxon>
        <taxon>Prymnesiophyceae</taxon>
        <taxon>Prymnesiales</taxon>
        <taxon>Prymnesiaceae</taxon>
        <taxon>Prymnesium</taxon>
    </lineage>
</organism>
<feature type="transmembrane region" description="Helical" evidence="5">
    <location>
        <begin position="230"/>
        <end position="247"/>
    </location>
</feature>
<feature type="domain" description="TLC" evidence="6">
    <location>
        <begin position="61"/>
        <end position="260"/>
    </location>
</feature>
<gene>
    <name evidence="7" type="ORF">AB1Y20_005331</name>
</gene>
<evidence type="ECO:0000256" key="3">
    <source>
        <dbReference type="ARBA" id="ARBA00022989"/>
    </source>
</evidence>
<evidence type="ECO:0000256" key="5">
    <source>
        <dbReference type="SAM" id="Phobius"/>
    </source>
</evidence>
<keyword evidence="3 5" id="KW-1133">Transmembrane helix</keyword>
<feature type="transmembrane region" description="Helical" evidence="5">
    <location>
        <begin position="189"/>
        <end position="210"/>
    </location>
</feature>
<dbReference type="InterPro" id="IPR006634">
    <property type="entry name" value="TLC-dom"/>
</dbReference>
<keyword evidence="8" id="KW-1185">Reference proteome</keyword>
<keyword evidence="2 5" id="KW-0812">Transmembrane</keyword>
<dbReference type="EMBL" id="JBGBPQ010000013">
    <property type="protein sequence ID" value="KAL1512058.1"/>
    <property type="molecule type" value="Genomic_DNA"/>
</dbReference>
<reference evidence="7 8" key="1">
    <citation type="journal article" date="2024" name="Science">
        <title>Giant polyketide synthase enzymes in the biosynthesis of giant marine polyether toxins.</title>
        <authorList>
            <person name="Fallon T.R."/>
            <person name="Shende V.V."/>
            <person name="Wierzbicki I.H."/>
            <person name="Pendleton A.L."/>
            <person name="Watervoot N.F."/>
            <person name="Auber R.P."/>
            <person name="Gonzalez D.J."/>
            <person name="Wisecaver J.H."/>
            <person name="Moore B.S."/>
        </authorList>
    </citation>
    <scope>NUCLEOTIDE SEQUENCE [LARGE SCALE GENOMIC DNA]</scope>
    <source>
        <strain evidence="7 8">12B1</strain>
    </source>
</reference>
<evidence type="ECO:0000256" key="1">
    <source>
        <dbReference type="ARBA" id="ARBA00004141"/>
    </source>
</evidence>
<evidence type="ECO:0000256" key="4">
    <source>
        <dbReference type="ARBA" id="ARBA00023136"/>
    </source>
</evidence>
<evidence type="ECO:0000259" key="6">
    <source>
        <dbReference type="SMART" id="SM00724"/>
    </source>
</evidence>
<dbReference type="GO" id="GO:0016020">
    <property type="term" value="C:membrane"/>
    <property type="evidence" value="ECO:0007669"/>
    <property type="project" value="UniProtKB-SubCell"/>
</dbReference>
<feature type="transmembrane region" description="Helical" evidence="5">
    <location>
        <begin position="131"/>
        <end position="150"/>
    </location>
</feature>
<dbReference type="AlphaFoldDB" id="A0AB34J3H6"/>
<sequence>MLPWREAAEQSYAAFFALVAAYVVLNLALRATIGTVRPRRASEIAKSGNSSSCLADLVSYNLIASGYALSSSYIGCTAWFGGGAAAIGGTVQERMYSYLPPMGILSICTTAFELFNVVICIVLPEYRTAPFVGHHLVTFILATMSFHPWLHYYAVFFFGVASVSSVPLCGSDIFNALGFPTVKLGCDVLFAVSFFAIRTVYWPIVSYSFWSDSITMLTGGGGEVHSPASYYFLLLANIGLTSLQILWTKQIFQGVKEVLGGGASKSE</sequence>
<accession>A0AB34J3H6</accession>
<dbReference type="Pfam" id="PF03798">
    <property type="entry name" value="TRAM_LAG1_CLN8"/>
    <property type="match status" value="1"/>
</dbReference>
<evidence type="ECO:0000313" key="8">
    <source>
        <dbReference type="Proteomes" id="UP001515480"/>
    </source>
</evidence>
<feature type="transmembrane region" description="Helical" evidence="5">
    <location>
        <begin position="102"/>
        <end position="124"/>
    </location>
</feature>
<dbReference type="SMART" id="SM00724">
    <property type="entry name" value="TLC"/>
    <property type="match status" value="1"/>
</dbReference>
<comment type="caution">
    <text evidence="7">The sequence shown here is derived from an EMBL/GenBank/DDBJ whole genome shotgun (WGS) entry which is preliminary data.</text>
</comment>
<feature type="transmembrane region" description="Helical" evidence="5">
    <location>
        <begin position="156"/>
        <end position="177"/>
    </location>
</feature>
<comment type="subcellular location">
    <subcellularLocation>
        <location evidence="1">Membrane</location>
        <topology evidence="1">Multi-pass membrane protein</topology>
    </subcellularLocation>
</comment>
<feature type="transmembrane region" description="Helical" evidence="5">
    <location>
        <begin position="12"/>
        <end position="36"/>
    </location>
</feature>
<evidence type="ECO:0000313" key="7">
    <source>
        <dbReference type="EMBL" id="KAL1512058.1"/>
    </source>
</evidence>